<organism evidence="2 3">
    <name type="scientific">Elysia marginata</name>
    <dbReference type="NCBI Taxonomy" id="1093978"/>
    <lineage>
        <taxon>Eukaryota</taxon>
        <taxon>Metazoa</taxon>
        <taxon>Spiralia</taxon>
        <taxon>Lophotrochozoa</taxon>
        <taxon>Mollusca</taxon>
        <taxon>Gastropoda</taxon>
        <taxon>Heterobranchia</taxon>
        <taxon>Euthyneura</taxon>
        <taxon>Panpulmonata</taxon>
        <taxon>Sacoglossa</taxon>
        <taxon>Placobranchoidea</taxon>
        <taxon>Plakobranchidae</taxon>
        <taxon>Elysia</taxon>
    </lineage>
</organism>
<reference evidence="2 3" key="1">
    <citation type="journal article" date="2021" name="Elife">
        <title>Chloroplast acquisition without the gene transfer in kleptoplastic sea slugs, Plakobranchus ocellatus.</title>
        <authorList>
            <person name="Maeda T."/>
            <person name="Takahashi S."/>
            <person name="Yoshida T."/>
            <person name="Shimamura S."/>
            <person name="Takaki Y."/>
            <person name="Nagai Y."/>
            <person name="Toyoda A."/>
            <person name="Suzuki Y."/>
            <person name="Arimoto A."/>
            <person name="Ishii H."/>
            <person name="Satoh N."/>
            <person name="Nishiyama T."/>
            <person name="Hasebe M."/>
            <person name="Maruyama T."/>
            <person name="Minagawa J."/>
            <person name="Obokata J."/>
            <person name="Shigenobu S."/>
        </authorList>
    </citation>
    <scope>NUCLEOTIDE SEQUENCE [LARGE SCALE GENOMIC DNA]</scope>
</reference>
<keyword evidence="3" id="KW-1185">Reference proteome</keyword>
<evidence type="ECO:0000313" key="2">
    <source>
        <dbReference type="EMBL" id="GFS17667.1"/>
    </source>
</evidence>
<dbReference type="InterPro" id="IPR000477">
    <property type="entry name" value="RT_dom"/>
</dbReference>
<dbReference type="AlphaFoldDB" id="A0AAV4J9M0"/>
<dbReference type="GO" id="GO:0004519">
    <property type="term" value="F:endonuclease activity"/>
    <property type="evidence" value="ECO:0007669"/>
    <property type="project" value="UniProtKB-KW"/>
</dbReference>
<accession>A0AAV4J9M0</accession>
<keyword evidence="2" id="KW-0255">Endonuclease</keyword>
<proteinExistence type="predicted"/>
<protein>
    <submittedName>
        <fullName evidence="2">Endonuclease-reverse transcriptase</fullName>
    </submittedName>
</protein>
<evidence type="ECO:0000259" key="1">
    <source>
        <dbReference type="Pfam" id="PF00078"/>
    </source>
</evidence>
<sequence>MSVSQPASLPPREAQQDKFIFRETRKYHGPNIGGRKFNKILYADDTVLLTENAEDLQLLAEAVNKHSNDAGLEKNVKKTKTMVITKFPPKATSIKIKGESIEQVSFFKYLGQEVNDSNNQDDELKKRINLAKLKFVEMKSIFMSKEIKLQNKLRLVNCYIYSILLYGADTWTLPQSKLKKIEAFEMWIYRRLAKISWKDKKTNQEVCEHLGTRSELVNTIKTRKIKYFGHIKRHASFLKDVLEGKIEGSRPRRRQRRRWIDDITELTRKDIHQCTVEAQGRAKWKSVSIQPLEQGRHRE</sequence>
<gene>
    <name evidence="2" type="ORF">ElyMa_001501900</name>
</gene>
<evidence type="ECO:0000313" key="3">
    <source>
        <dbReference type="Proteomes" id="UP000762676"/>
    </source>
</evidence>
<comment type="caution">
    <text evidence="2">The sequence shown here is derived from an EMBL/GenBank/DDBJ whole genome shotgun (WGS) entry which is preliminary data.</text>
</comment>
<dbReference type="Proteomes" id="UP000762676">
    <property type="component" value="Unassembled WGS sequence"/>
</dbReference>
<dbReference type="PANTHER" id="PTHR47027">
    <property type="entry name" value="REVERSE TRANSCRIPTASE DOMAIN-CONTAINING PROTEIN"/>
    <property type="match status" value="1"/>
</dbReference>
<dbReference type="Pfam" id="PF00078">
    <property type="entry name" value="RVT_1"/>
    <property type="match status" value="1"/>
</dbReference>
<dbReference type="PANTHER" id="PTHR47027:SF8">
    <property type="entry name" value="RIBONUCLEASE H"/>
    <property type="match status" value="1"/>
</dbReference>
<keyword evidence="2" id="KW-0540">Nuclease</keyword>
<dbReference type="EMBL" id="BMAT01002967">
    <property type="protein sequence ID" value="GFS17667.1"/>
    <property type="molecule type" value="Genomic_DNA"/>
</dbReference>
<feature type="domain" description="Reverse transcriptase" evidence="1">
    <location>
        <begin position="20"/>
        <end position="113"/>
    </location>
</feature>
<name>A0AAV4J9M0_9GAST</name>
<keyword evidence="2" id="KW-0378">Hydrolase</keyword>